<accession>M2NDI3</accession>
<dbReference type="Proteomes" id="UP000011761">
    <property type="component" value="Unassembled WGS sequence"/>
</dbReference>
<organism evidence="1 2">
    <name type="scientific">Baudoinia panamericana (strain UAMH 10762)</name>
    <name type="common">Angels' share fungus</name>
    <name type="synonym">Baudoinia compniacensis (strain UAMH 10762)</name>
    <dbReference type="NCBI Taxonomy" id="717646"/>
    <lineage>
        <taxon>Eukaryota</taxon>
        <taxon>Fungi</taxon>
        <taxon>Dikarya</taxon>
        <taxon>Ascomycota</taxon>
        <taxon>Pezizomycotina</taxon>
        <taxon>Dothideomycetes</taxon>
        <taxon>Dothideomycetidae</taxon>
        <taxon>Mycosphaerellales</taxon>
        <taxon>Teratosphaeriaceae</taxon>
        <taxon>Baudoinia</taxon>
    </lineage>
</organism>
<gene>
    <name evidence="1" type="ORF">BAUCODRAFT_33014</name>
</gene>
<dbReference type="HOGENOM" id="CLU_2757407_0_0_1"/>
<evidence type="ECO:0000313" key="1">
    <source>
        <dbReference type="EMBL" id="EMC97284.1"/>
    </source>
</evidence>
<dbReference type="KEGG" id="bcom:BAUCODRAFT_33014"/>
<dbReference type="OrthoDB" id="10286834at2759"/>
<evidence type="ECO:0000313" key="2">
    <source>
        <dbReference type="Proteomes" id="UP000011761"/>
    </source>
</evidence>
<dbReference type="EMBL" id="KB445554">
    <property type="protein sequence ID" value="EMC97284.1"/>
    <property type="molecule type" value="Genomic_DNA"/>
</dbReference>
<reference evidence="1 2" key="1">
    <citation type="journal article" date="2012" name="PLoS Pathog.">
        <title>Diverse lifestyles and strategies of plant pathogenesis encoded in the genomes of eighteen Dothideomycetes fungi.</title>
        <authorList>
            <person name="Ohm R.A."/>
            <person name="Feau N."/>
            <person name="Henrissat B."/>
            <person name="Schoch C.L."/>
            <person name="Horwitz B.A."/>
            <person name="Barry K.W."/>
            <person name="Condon B.J."/>
            <person name="Copeland A.C."/>
            <person name="Dhillon B."/>
            <person name="Glaser F."/>
            <person name="Hesse C.N."/>
            <person name="Kosti I."/>
            <person name="LaButti K."/>
            <person name="Lindquist E.A."/>
            <person name="Lucas S."/>
            <person name="Salamov A.A."/>
            <person name="Bradshaw R.E."/>
            <person name="Ciuffetti L."/>
            <person name="Hamelin R.C."/>
            <person name="Kema G.H.J."/>
            <person name="Lawrence C."/>
            <person name="Scott J.A."/>
            <person name="Spatafora J.W."/>
            <person name="Turgeon B.G."/>
            <person name="de Wit P.J.G.M."/>
            <person name="Zhong S."/>
            <person name="Goodwin S.B."/>
            <person name="Grigoriev I.V."/>
        </authorList>
    </citation>
    <scope>NUCLEOTIDE SEQUENCE [LARGE SCALE GENOMIC DNA]</scope>
    <source>
        <strain evidence="1 2">UAMH 10762</strain>
    </source>
</reference>
<proteinExistence type="predicted"/>
<sequence length="70" mass="8310">MLTIYIGHSPTLFVYFLVWSPPWEVVRLQWTNFRLFRYLVQQQIAQTYSSGTSNITEKTALLSKDRYSFA</sequence>
<dbReference type="RefSeq" id="XP_007675225.1">
    <property type="nucleotide sequence ID" value="XM_007677035.1"/>
</dbReference>
<dbReference type="AlphaFoldDB" id="M2NDI3"/>
<name>M2NDI3_BAUPA</name>
<protein>
    <submittedName>
        <fullName evidence="1">Uncharacterized protein</fullName>
    </submittedName>
</protein>
<keyword evidence="2" id="KW-1185">Reference proteome</keyword>
<dbReference type="GeneID" id="19111927"/>